<dbReference type="PATRIC" id="fig|1069083.5.peg.874"/>
<evidence type="ECO:0000256" key="1">
    <source>
        <dbReference type="ARBA" id="ARBA00009350"/>
    </source>
</evidence>
<dbReference type="HAMAP" id="MF_00674">
    <property type="entry name" value="UPF0251"/>
    <property type="match status" value="1"/>
</dbReference>
<dbReference type="Pfam" id="PF02001">
    <property type="entry name" value="DUF134"/>
    <property type="match status" value="1"/>
</dbReference>
<sequence>MRGRKKLPRYISELPKFKIFKPAGKPLENLEKVKINIDELEAIRLVDYLDYTQEEAAKLMGISRRVLWNLLTEGRKKVADAIINGKALIIEENNYIIRECHQCIGHRFGWKKHCRWEL</sequence>
<name>N6VSG5_9EURY</name>
<evidence type="ECO:0000313" key="4">
    <source>
        <dbReference type="Proteomes" id="UP000053695"/>
    </source>
</evidence>
<dbReference type="EMBL" id="APMM01000028">
    <property type="protein sequence ID" value="ENN96091.1"/>
    <property type="molecule type" value="Genomic_DNA"/>
</dbReference>
<dbReference type="InterPro" id="IPR002852">
    <property type="entry name" value="UPF0251"/>
</dbReference>
<dbReference type="STRING" id="1069083.GCA_000371805_00632"/>
<dbReference type="OrthoDB" id="74471at2157"/>
<reference evidence="3 4" key="1">
    <citation type="journal article" date="2013" name="Genome Announc.">
        <title>Draft Genome Sequence of a Highly Flagellated, Fast-Swimming Archaeon, Methanocaldococcus villosus Strain KIN24-T80 (DSM 22612).</title>
        <authorList>
            <person name="Thennarasu S."/>
            <person name="Polireddy D."/>
            <person name="Antony A."/>
            <person name="Yada M.R."/>
            <person name="Algarawi S."/>
            <person name="Sivakumar N."/>
        </authorList>
    </citation>
    <scope>NUCLEOTIDE SEQUENCE [LARGE SCALE GENOMIC DNA]</scope>
    <source>
        <strain evidence="3 4">KIN24-T80</strain>
    </source>
</reference>
<dbReference type="AlphaFoldDB" id="N6VSG5"/>
<protein>
    <recommendedName>
        <fullName evidence="2">UPF0251 protein J422_04458</fullName>
    </recommendedName>
</protein>
<comment type="similarity">
    <text evidence="1 2">Belongs to the UPF0251 family.</text>
</comment>
<dbReference type="SUPFAM" id="SSF88659">
    <property type="entry name" value="Sigma3 and sigma4 domains of RNA polymerase sigma factors"/>
    <property type="match status" value="1"/>
</dbReference>
<proteinExistence type="inferred from homology"/>
<evidence type="ECO:0000313" key="3">
    <source>
        <dbReference type="EMBL" id="ENN96091.1"/>
    </source>
</evidence>
<keyword evidence="4" id="KW-1185">Reference proteome</keyword>
<comment type="caution">
    <text evidence="3">The sequence shown here is derived from an EMBL/GenBank/DDBJ whole genome shotgun (WGS) entry which is preliminary data.</text>
</comment>
<dbReference type="RefSeq" id="WP_004591814.1">
    <property type="nucleotide sequence ID" value="NZ_APMM01000028.1"/>
</dbReference>
<dbReference type="PANTHER" id="PTHR37478:SF2">
    <property type="entry name" value="UPF0251 PROTEIN TK0562"/>
    <property type="match status" value="1"/>
</dbReference>
<accession>N6VSG5</accession>
<dbReference type="InterPro" id="IPR013324">
    <property type="entry name" value="RNA_pol_sigma_r3/r4-like"/>
</dbReference>
<dbReference type="InterPro" id="IPR036388">
    <property type="entry name" value="WH-like_DNA-bd_sf"/>
</dbReference>
<dbReference type="Proteomes" id="UP000053695">
    <property type="component" value="Unassembled WGS sequence"/>
</dbReference>
<dbReference type="PANTHER" id="PTHR37478">
    <property type="match status" value="1"/>
</dbReference>
<evidence type="ECO:0000256" key="2">
    <source>
        <dbReference type="HAMAP-Rule" id="MF_00674"/>
    </source>
</evidence>
<gene>
    <name evidence="3" type="ORF">J422_04458</name>
</gene>
<dbReference type="Gene3D" id="1.10.10.10">
    <property type="entry name" value="Winged helix-like DNA-binding domain superfamily/Winged helix DNA-binding domain"/>
    <property type="match status" value="1"/>
</dbReference>
<organism evidence="3 4">
    <name type="scientific">Methanocaldococcus villosus KIN24-T80</name>
    <dbReference type="NCBI Taxonomy" id="1069083"/>
    <lineage>
        <taxon>Archaea</taxon>
        <taxon>Methanobacteriati</taxon>
        <taxon>Methanobacteriota</taxon>
        <taxon>Methanomada group</taxon>
        <taxon>Methanococci</taxon>
        <taxon>Methanococcales</taxon>
        <taxon>Methanocaldococcaceae</taxon>
        <taxon>Methanocaldococcus</taxon>
    </lineage>
</organism>